<dbReference type="EMBL" id="BNBD01000010">
    <property type="protein sequence ID" value="GHF58807.1"/>
    <property type="molecule type" value="Genomic_DNA"/>
</dbReference>
<accession>A0A919B6X1</accession>
<organism evidence="2 3">
    <name type="scientific">Streptomyces mashuensis</name>
    <dbReference type="NCBI Taxonomy" id="33904"/>
    <lineage>
        <taxon>Bacteria</taxon>
        <taxon>Bacillati</taxon>
        <taxon>Actinomycetota</taxon>
        <taxon>Actinomycetes</taxon>
        <taxon>Kitasatosporales</taxon>
        <taxon>Streptomycetaceae</taxon>
        <taxon>Streptomyces</taxon>
    </lineage>
</organism>
<keyword evidence="3" id="KW-1185">Reference proteome</keyword>
<feature type="region of interest" description="Disordered" evidence="1">
    <location>
        <begin position="324"/>
        <end position="384"/>
    </location>
</feature>
<evidence type="ECO:0000313" key="2">
    <source>
        <dbReference type="EMBL" id="GHF58807.1"/>
    </source>
</evidence>
<feature type="compositionally biased region" description="Basic residues" evidence="1">
    <location>
        <begin position="354"/>
        <end position="368"/>
    </location>
</feature>
<name>A0A919B6X1_9ACTN</name>
<proteinExistence type="predicted"/>
<evidence type="ECO:0000313" key="3">
    <source>
        <dbReference type="Proteomes" id="UP000638313"/>
    </source>
</evidence>
<comment type="caution">
    <text evidence="2">The sequence shown here is derived from an EMBL/GenBank/DDBJ whole genome shotgun (WGS) entry which is preliminary data.</text>
</comment>
<evidence type="ECO:0000256" key="1">
    <source>
        <dbReference type="SAM" id="MobiDB-lite"/>
    </source>
</evidence>
<dbReference type="Proteomes" id="UP000638313">
    <property type="component" value="Unassembled WGS sequence"/>
</dbReference>
<protein>
    <submittedName>
        <fullName evidence="2">Uncharacterized protein</fullName>
    </submittedName>
</protein>
<feature type="region of interest" description="Disordered" evidence="1">
    <location>
        <begin position="12"/>
        <end position="53"/>
    </location>
</feature>
<sequence length="384" mass="39881">MALVPVVMFRAQPGSRGGSVGRTDARAGAGNPPGGVRGTGTPAARPSGSGDAVDQVGGVLRPVVGVLGQQVEDQAGEARGQFGPDLAERPRRRVAVAHEHRPGVVHVEGRRAGGDLVEHAAQGVQVAAVVDAAAADLLGRHVVRGAHGDAGAGEPRGEADVVAEAGDAEVADLHRAVGDAHDVGGLEVAVHHALPVRVRERGPDLRGDVDDLGHGQRVLVAVLQQLAEVAAVEQLHHQVQDAVVLAEVVHDGDAPVLEGRRHPGLAPEPLPQHPQVGRVVLTSHRLEALHGDVAAQRFVARPPHLSHAAPADQVEQLVPALDQPGVRHPAPPPPSFRRALPRFPKYGGRSGRLVGRRAGRPARRRARRPAGGPGARPCLRSAMA</sequence>
<gene>
    <name evidence="2" type="ORF">GCM10010218_45180</name>
</gene>
<dbReference type="AntiFam" id="ANF00226">
    <property type="entry name" value="Shadow ORF (opposite pknB)"/>
</dbReference>
<reference evidence="2" key="1">
    <citation type="journal article" date="2014" name="Int. J. Syst. Evol. Microbiol.">
        <title>Complete genome sequence of Corynebacterium casei LMG S-19264T (=DSM 44701T), isolated from a smear-ripened cheese.</title>
        <authorList>
            <consortium name="US DOE Joint Genome Institute (JGI-PGF)"/>
            <person name="Walter F."/>
            <person name="Albersmeier A."/>
            <person name="Kalinowski J."/>
            <person name="Ruckert C."/>
        </authorList>
    </citation>
    <scope>NUCLEOTIDE SEQUENCE</scope>
    <source>
        <strain evidence="2">JCM 4059</strain>
    </source>
</reference>
<dbReference type="AlphaFoldDB" id="A0A919B6X1"/>
<reference evidence="2" key="2">
    <citation type="submission" date="2020-09" db="EMBL/GenBank/DDBJ databases">
        <authorList>
            <person name="Sun Q."/>
            <person name="Ohkuma M."/>
        </authorList>
    </citation>
    <scope>NUCLEOTIDE SEQUENCE</scope>
    <source>
        <strain evidence="2">JCM 4059</strain>
    </source>
</reference>